<accession>A0AAV0BIV0</accession>
<name>A0AAV0BIV0_PHAPC</name>
<organism evidence="2 3">
    <name type="scientific">Phakopsora pachyrhizi</name>
    <name type="common">Asian soybean rust disease fungus</name>
    <dbReference type="NCBI Taxonomy" id="170000"/>
    <lineage>
        <taxon>Eukaryota</taxon>
        <taxon>Fungi</taxon>
        <taxon>Dikarya</taxon>
        <taxon>Basidiomycota</taxon>
        <taxon>Pucciniomycotina</taxon>
        <taxon>Pucciniomycetes</taxon>
        <taxon>Pucciniales</taxon>
        <taxon>Phakopsoraceae</taxon>
        <taxon>Phakopsora</taxon>
    </lineage>
</organism>
<keyword evidence="3" id="KW-1185">Reference proteome</keyword>
<dbReference type="AlphaFoldDB" id="A0AAV0BIV0"/>
<dbReference type="Proteomes" id="UP001153365">
    <property type="component" value="Unassembled WGS sequence"/>
</dbReference>
<comment type="caution">
    <text evidence="2">The sequence shown here is derived from an EMBL/GenBank/DDBJ whole genome shotgun (WGS) entry which is preliminary data.</text>
</comment>
<reference evidence="2" key="1">
    <citation type="submission" date="2022-06" db="EMBL/GenBank/DDBJ databases">
        <authorList>
            <consortium name="SYNGENTA / RWTH Aachen University"/>
        </authorList>
    </citation>
    <scope>NUCLEOTIDE SEQUENCE</scope>
</reference>
<evidence type="ECO:0000313" key="3">
    <source>
        <dbReference type="Proteomes" id="UP001153365"/>
    </source>
</evidence>
<feature type="transmembrane region" description="Helical" evidence="1">
    <location>
        <begin position="245"/>
        <end position="264"/>
    </location>
</feature>
<evidence type="ECO:0000256" key="1">
    <source>
        <dbReference type="SAM" id="Phobius"/>
    </source>
</evidence>
<feature type="transmembrane region" description="Helical" evidence="1">
    <location>
        <begin position="350"/>
        <end position="369"/>
    </location>
</feature>
<proteinExistence type="predicted"/>
<gene>
    <name evidence="2" type="ORF">PPACK8108_LOCUS20870</name>
</gene>
<feature type="transmembrane region" description="Helical" evidence="1">
    <location>
        <begin position="159"/>
        <end position="176"/>
    </location>
</feature>
<keyword evidence="1" id="KW-0472">Membrane</keyword>
<keyword evidence="1" id="KW-0812">Transmembrane</keyword>
<feature type="transmembrane region" description="Helical" evidence="1">
    <location>
        <begin position="28"/>
        <end position="50"/>
    </location>
</feature>
<keyword evidence="1" id="KW-1133">Transmembrane helix</keyword>
<evidence type="ECO:0000313" key="2">
    <source>
        <dbReference type="EMBL" id="CAH7686248.1"/>
    </source>
</evidence>
<protein>
    <submittedName>
        <fullName evidence="2">Expressed protein</fullName>
    </submittedName>
</protein>
<feature type="transmembrane region" description="Helical" evidence="1">
    <location>
        <begin position="116"/>
        <end position="139"/>
    </location>
</feature>
<sequence>MGLILIYFYILIFHFIASQPPILPTFAQVFLKVLMATYLLMWFQSFYLLYVRIKTRKFRFITVTRFGLWRLDVPNMGALTYFIYPPLVLADLLLQHKIDNGERDLTNKIPLFGGKFLVIISAAWGFLWVCACQCVSIFFDEKWSSAPQERNRAHRLPRYVIITMNTLFVVVMTWIIPVELALLCKSNREYDKIREILRHVVSSLRELAVNYKSETYRPEFLFLTLLPARQIFVHEAKMVHYFRTGFMIGLVDLLILSIVCAPLLKTATRAIRKRRAECTFALAGCSSGQAEQLCEMKIQVKHEYWTLFVHGMALYLTTIAFIPVMVWQLFVSGTSFMRTTNWITVTQLGMHGPYAITGNLIVFALNLQARRLLMTHFKPENSKDCAITLRGRECDSTDSDLVSKEG</sequence>
<feature type="transmembrane region" description="Helical" evidence="1">
    <location>
        <begin position="305"/>
        <end position="330"/>
    </location>
</feature>
<dbReference type="EMBL" id="CALTRL010005778">
    <property type="protein sequence ID" value="CAH7686248.1"/>
    <property type="molecule type" value="Genomic_DNA"/>
</dbReference>